<dbReference type="EMBL" id="AP025516">
    <property type="protein sequence ID" value="BDD86972.1"/>
    <property type="molecule type" value="Genomic_DNA"/>
</dbReference>
<dbReference type="InterPro" id="IPR011006">
    <property type="entry name" value="CheY-like_superfamily"/>
</dbReference>
<evidence type="ECO:0000259" key="4">
    <source>
        <dbReference type="PROSITE" id="PS50110"/>
    </source>
</evidence>
<keyword evidence="2" id="KW-0902">Two-component regulatory system</keyword>
<feature type="modified residue" description="4-aspartylphosphate" evidence="3">
    <location>
        <position position="57"/>
    </location>
</feature>
<keyword evidence="1 3" id="KW-0597">Phosphoprotein</keyword>
<evidence type="ECO:0000256" key="2">
    <source>
        <dbReference type="ARBA" id="ARBA00023012"/>
    </source>
</evidence>
<sequence length="146" mass="16327">MSDIRKAKVLLVDDEEDFVMTLTERLRARGLDVTAVTRGEDAIDMVAKQDFDAVVLDLAMPGMDGLETLKRIKEHHPETEIIMLTGHGSVQTGIKAMKLGADDFLEKPVELPTLLAKIGEAHAKHVTILEEKSQEQIERILKNRGW</sequence>
<gene>
    <name evidence="5" type="ORF">DPPLL_13370</name>
</gene>
<proteinExistence type="predicted"/>
<keyword evidence="6" id="KW-1185">Reference proteome</keyword>
<organism evidence="5 6">
    <name type="scientific">Desulfofustis limnaeus</name>
    <dbReference type="NCBI Taxonomy" id="2740163"/>
    <lineage>
        <taxon>Bacteria</taxon>
        <taxon>Pseudomonadati</taxon>
        <taxon>Thermodesulfobacteriota</taxon>
        <taxon>Desulfobulbia</taxon>
        <taxon>Desulfobulbales</taxon>
        <taxon>Desulfocapsaceae</taxon>
        <taxon>Desulfofustis</taxon>
    </lineage>
</organism>
<protein>
    <submittedName>
        <fullName evidence="5">Response regulator</fullName>
    </submittedName>
</protein>
<dbReference type="PANTHER" id="PTHR44591">
    <property type="entry name" value="STRESS RESPONSE REGULATOR PROTEIN 1"/>
    <property type="match status" value="1"/>
</dbReference>
<reference evidence="5 6" key="1">
    <citation type="submission" date="2022-01" db="EMBL/GenBank/DDBJ databases">
        <title>Desulfofustis limnae sp. nov., a novel mesophilic sulfate-reducing bacterium isolated from marsh soil.</title>
        <authorList>
            <person name="Watanabe M."/>
            <person name="Takahashi A."/>
            <person name="Kojima H."/>
            <person name="Fukui M."/>
        </authorList>
    </citation>
    <scope>NUCLEOTIDE SEQUENCE [LARGE SCALE GENOMIC DNA]</scope>
    <source>
        <strain evidence="5 6">PPLL</strain>
    </source>
</reference>
<dbReference type="Pfam" id="PF00072">
    <property type="entry name" value="Response_reg"/>
    <property type="match status" value="1"/>
</dbReference>
<dbReference type="InterPro" id="IPR001789">
    <property type="entry name" value="Sig_transdc_resp-reg_receiver"/>
</dbReference>
<accession>A0ABM7W7M6</accession>
<evidence type="ECO:0000256" key="3">
    <source>
        <dbReference type="PROSITE-ProRule" id="PRU00169"/>
    </source>
</evidence>
<evidence type="ECO:0000313" key="6">
    <source>
        <dbReference type="Proteomes" id="UP000830055"/>
    </source>
</evidence>
<dbReference type="PANTHER" id="PTHR44591:SF14">
    <property type="entry name" value="PROTEIN PILG"/>
    <property type="match status" value="1"/>
</dbReference>
<name>A0ABM7W7M6_9BACT</name>
<feature type="domain" description="Response regulatory" evidence="4">
    <location>
        <begin position="8"/>
        <end position="122"/>
    </location>
</feature>
<dbReference type="SMART" id="SM00448">
    <property type="entry name" value="REC"/>
    <property type="match status" value="1"/>
</dbReference>
<dbReference type="RefSeq" id="WP_284154033.1">
    <property type="nucleotide sequence ID" value="NZ_AP025516.1"/>
</dbReference>
<dbReference type="Proteomes" id="UP000830055">
    <property type="component" value="Chromosome"/>
</dbReference>
<dbReference type="SUPFAM" id="SSF52172">
    <property type="entry name" value="CheY-like"/>
    <property type="match status" value="1"/>
</dbReference>
<dbReference type="PROSITE" id="PS50110">
    <property type="entry name" value="RESPONSE_REGULATORY"/>
    <property type="match status" value="1"/>
</dbReference>
<dbReference type="Gene3D" id="3.40.50.2300">
    <property type="match status" value="1"/>
</dbReference>
<evidence type="ECO:0000256" key="1">
    <source>
        <dbReference type="ARBA" id="ARBA00022553"/>
    </source>
</evidence>
<evidence type="ECO:0000313" key="5">
    <source>
        <dbReference type="EMBL" id="BDD86972.1"/>
    </source>
</evidence>
<dbReference type="InterPro" id="IPR050595">
    <property type="entry name" value="Bact_response_regulator"/>
</dbReference>